<comment type="caution">
    <text evidence="6">The sequence shown here is derived from an EMBL/GenBank/DDBJ whole genome shotgun (WGS) entry which is preliminary data.</text>
</comment>
<dbReference type="PRINTS" id="PR00775">
    <property type="entry name" value="HEATSHOCK90"/>
</dbReference>
<gene>
    <name evidence="6" type="ORF">J0S82_020114</name>
</gene>
<dbReference type="GO" id="GO:0016887">
    <property type="term" value="F:ATP hydrolysis activity"/>
    <property type="evidence" value="ECO:0007669"/>
    <property type="project" value="InterPro"/>
</dbReference>
<name>A0A8J5ZUU2_GALPY</name>
<dbReference type="GO" id="GO:0005524">
    <property type="term" value="F:ATP binding"/>
    <property type="evidence" value="ECO:0007669"/>
    <property type="project" value="UniProtKB-KW"/>
</dbReference>
<dbReference type="AlphaFoldDB" id="A0A8J5ZUU2"/>
<dbReference type="GO" id="GO:0051082">
    <property type="term" value="F:unfolded protein binding"/>
    <property type="evidence" value="ECO:0007669"/>
    <property type="project" value="InterPro"/>
</dbReference>
<evidence type="ECO:0000313" key="7">
    <source>
        <dbReference type="Proteomes" id="UP000700334"/>
    </source>
</evidence>
<evidence type="ECO:0000256" key="5">
    <source>
        <dbReference type="SAM" id="MobiDB-lite"/>
    </source>
</evidence>
<dbReference type="OrthoDB" id="9807407at2759"/>
<keyword evidence="3" id="KW-0067">ATP-binding</keyword>
<accession>A0A8J5ZUU2</accession>
<dbReference type="InterPro" id="IPR020575">
    <property type="entry name" value="Hsp90_N"/>
</dbReference>
<evidence type="ECO:0000256" key="2">
    <source>
        <dbReference type="ARBA" id="ARBA00022741"/>
    </source>
</evidence>
<dbReference type="Gene3D" id="3.30.565.10">
    <property type="entry name" value="Histidine kinase-like ATPase, C-terminal domain"/>
    <property type="match status" value="1"/>
</dbReference>
<dbReference type="InterPro" id="IPR001404">
    <property type="entry name" value="Hsp90_fam"/>
</dbReference>
<reference evidence="6" key="1">
    <citation type="journal article" date="2021" name="Evol. Appl.">
        <title>The genome of the Pyrenean desman and the effects of bottlenecks and inbreeding on the genomic landscape of an endangered species.</title>
        <authorList>
            <person name="Escoda L."/>
            <person name="Castresana J."/>
        </authorList>
    </citation>
    <scope>NUCLEOTIDE SEQUENCE</scope>
    <source>
        <strain evidence="6">IBE-C5619</strain>
    </source>
</reference>
<feature type="compositionally biased region" description="Basic and acidic residues" evidence="5">
    <location>
        <begin position="67"/>
        <end position="77"/>
    </location>
</feature>
<keyword evidence="6" id="KW-0346">Stress response</keyword>
<evidence type="ECO:0000256" key="4">
    <source>
        <dbReference type="ARBA" id="ARBA00023186"/>
    </source>
</evidence>
<dbReference type="SUPFAM" id="SSF55874">
    <property type="entry name" value="ATPase domain of HSP90 chaperone/DNA topoisomerase II/histidine kinase"/>
    <property type="match status" value="1"/>
</dbReference>
<dbReference type="EMBL" id="JAGFMF010012119">
    <property type="protein sequence ID" value="KAG8507197.1"/>
    <property type="molecule type" value="Genomic_DNA"/>
</dbReference>
<dbReference type="PANTHER" id="PTHR11528">
    <property type="entry name" value="HEAT SHOCK PROTEIN 90 FAMILY MEMBER"/>
    <property type="match status" value="1"/>
</dbReference>
<keyword evidence="4" id="KW-0143">Chaperone</keyword>
<dbReference type="InterPro" id="IPR036890">
    <property type="entry name" value="HATPase_C_sf"/>
</dbReference>
<sequence length="105" mass="11653">MVEDDGCLRKCTLEEAENFAFQVETSQVTSVISNTFYSNEESLLQEQIGNTSDAFNKICSESLTDPSKSDSEKELKTDITPNPQERAWRLADTGNGMTKADLGNH</sequence>
<keyword evidence="2" id="KW-0547">Nucleotide-binding</keyword>
<proteinExistence type="inferred from homology"/>
<organism evidence="6 7">
    <name type="scientific">Galemys pyrenaicus</name>
    <name type="common">Iberian desman</name>
    <name type="synonym">Pyrenean desman</name>
    <dbReference type="NCBI Taxonomy" id="202257"/>
    <lineage>
        <taxon>Eukaryota</taxon>
        <taxon>Metazoa</taxon>
        <taxon>Chordata</taxon>
        <taxon>Craniata</taxon>
        <taxon>Vertebrata</taxon>
        <taxon>Euteleostomi</taxon>
        <taxon>Mammalia</taxon>
        <taxon>Eutheria</taxon>
        <taxon>Laurasiatheria</taxon>
        <taxon>Eulipotyphla</taxon>
        <taxon>Talpidae</taxon>
        <taxon>Galemys</taxon>
    </lineage>
</organism>
<dbReference type="GO" id="GO:0140662">
    <property type="term" value="F:ATP-dependent protein folding chaperone"/>
    <property type="evidence" value="ECO:0007669"/>
    <property type="project" value="InterPro"/>
</dbReference>
<evidence type="ECO:0000256" key="3">
    <source>
        <dbReference type="ARBA" id="ARBA00022840"/>
    </source>
</evidence>
<keyword evidence="7" id="KW-1185">Reference proteome</keyword>
<protein>
    <submittedName>
        <fullName evidence="6">Putative heat shock protein HSP 90-beta-3</fullName>
    </submittedName>
</protein>
<comment type="similarity">
    <text evidence="1">Belongs to the heat shock protein 90 family.</text>
</comment>
<evidence type="ECO:0000256" key="1">
    <source>
        <dbReference type="ARBA" id="ARBA00008239"/>
    </source>
</evidence>
<evidence type="ECO:0000313" key="6">
    <source>
        <dbReference type="EMBL" id="KAG8507197.1"/>
    </source>
</evidence>
<dbReference type="Proteomes" id="UP000700334">
    <property type="component" value="Unassembled WGS sequence"/>
</dbReference>
<feature type="region of interest" description="Disordered" evidence="5">
    <location>
        <begin position="61"/>
        <end position="86"/>
    </location>
</feature>